<dbReference type="Proteomes" id="UP001497535">
    <property type="component" value="Unassembled WGS sequence"/>
</dbReference>
<keyword evidence="2" id="KW-1185">Reference proteome</keyword>
<protein>
    <submittedName>
        <fullName evidence="1">Uncharacterized protein</fullName>
    </submittedName>
</protein>
<evidence type="ECO:0000313" key="2">
    <source>
        <dbReference type="Proteomes" id="UP001497535"/>
    </source>
</evidence>
<dbReference type="EMBL" id="CAVMJV010000010">
    <property type="protein sequence ID" value="CAK5042046.1"/>
    <property type="molecule type" value="Genomic_DNA"/>
</dbReference>
<comment type="caution">
    <text evidence="1">The sequence shown here is derived from an EMBL/GenBank/DDBJ whole genome shotgun (WGS) entry which is preliminary data.</text>
</comment>
<evidence type="ECO:0000313" key="1">
    <source>
        <dbReference type="EMBL" id="CAK5042046.1"/>
    </source>
</evidence>
<gene>
    <name evidence="1" type="ORF">MENTE1834_LOCUS10714</name>
</gene>
<name>A0ACB0YDC2_MELEN</name>
<reference evidence="1" key="1">
    <citation type="submission" date="2023-11" db="EMBL/GenBank/DDBJ databases">
        <authorList>
            <person name="Poullet M."/>
        </authorList>
    </citation>
    <scope>NUCLEOTIDE SEQUENCE</scope>
    <source>
        <strain evidence="1">E1834</strain>
    </source>
</reference>
<organism evidence="1 2">
    <name type="scientific">Meloidogyne enterolobii</name>
    <name type="common">Root-knot nematode worm</name>
    <name type="synonym">Meloidogyne mayaguensis</name>
    <dbReference type="NCBI Taxonomy" id="390850"/>
    <lineage>
        <taxon>Eukaryota</taxon>
        <taxon>Metazoa</taxon>
        <taxon>Ecdysozoa</taxon>
        <taxon>Nematoda</taxon>
        <taxon>Chromadorea</taxon>
        <taxon>Rhabditida</taxon>
        <taxon>Tylenchina</taxon>
        <taxon>Tylenchomorpha</taxon>
        <taxon>Tylenchoidea</taxon>
        <taxon>Meloidogynidae</taxon>
        <taxon>Meloidogyninae</taxon>
        <taxon>Meloidogyne</taxon>
    </lineage>
</organism>
<accession>A0ACB0YDC2</accession>
<sequence>MHENELFGDAKCTNNEFKTKGGIISSYNYPPNTKSNTQSTTSLISRLCSAEPFIGKNSPNSERFSIRKKLSETLFSLKRPPTHTLSSSLIELAPSSSILQNATNSILDKFSAKKLLQNKCSSNESLNKWVFSDIFKYLNSLFVFSPSLSFFVKFDF</sequence>
<proteinExistence type="predicted"/>